<dbReference type="InterPro" id="IPR002495">
    <property type="entry name" value="Glyco_trans_8"/>
</dbReference>
<dbReference type="PANTHER" id="PTHR12270">
    <property type="entry name" value="GLYCOSYLTRANSFERASE-RELATED"/>
    <property type="match status" value="1"/>
</dbReference>
<keyword evidence="3" id="KW-0808">Transferase</keyword>
<accession>A0A1W0WXZ4</accession>
<evidence type="ECO:0000256" key="1">
    <source>
        <dbReference type="ARBA" id="ARBA00004323"/>
    </source>
</evidence>
<evidence type="ECO:0000256" key="5">
    <source>
        <dbReference type="ARBA" id="ARBA00022968"/>
    </source>
</evidence>
<dbReference type="GO" id="GO:0035269">
    <property type="term" value="P:protein O-linked glycosylation via mannose"/>
    <property type="evidence" value="ECO:0007669"/>
    <property type="project" value="TreeGrafter"/>
</dbReference>
<keyword evidence="2" id="KW-0328">Glycosyltransferase</keyword>
<reference evidence="12" key="1">
    <citation type="submission" date="2017-01" db="EMBL/GenBank/DDBJ databases">
        <title>Comparative genomics of anhydrobiosis in the tardigrade Hypsibius dujardini.</title>
        <authorList>
            <person name="Yoshida Y."/>
            <person name="Koutsovoulos G."/>
            <person name="Laetsch D."/>
            <person name="Stevens L."/>
            <person name="Kumar S."/>
            <person name="Horikawa D."/>
            <person name="Ishino K."/>
            <person name="Komine S."/>
            <person name="Tomita M."/>
            <person name="Blaxter M."/>
            <person name="Arakawa K."/>
        </authorList>
    </citation>
    <scope>NUCLEOTIDE SEQUENCE [LARGE SCALE GENOMIC DNA]</scope>
    <source>
        <strain evidence="12">Z151</strain>
    </source>
</reference>
<keyword evidence="7" id="KW-0333">Golgi apparatus</keyword>
<evidence type="ECO:0000256" key="6">
    <source>
        <dbReference type="ARBA" id="ARBA00022989"/>
    </source>
</evidence>
<evidence type="ECO:0000256" key="8">
    <source>
        <dbReference type="ARBA" id="ARBA00023136"/>
    </source>
</evidence>
<evidence type="ECO:0000313" key="11">
    <source>
        <dbReference type="EMBL" id="OQV20059.1"/>
    </source>
</evidence>
<keyword evidence="8 10" id="KW-0472">Membrane</keyword>
<dbReference type="FunFam" id="3.90.550.10:FF:000229">
    <property type="entry name" value="Glycosyltransferase-like protein LARGE"/>
    <property type="match status" value="1"/>
</dbReference>
<protein>
    <submittedName>
        <fullName evidence="11">Glycosyltransferase-like protein LARGE2</fullName>
    </submittedName>
</protein>
<dbReference type="Gene3D" id="3.90.550.10">
    <property type="entry name" value="Spore Coat Polysaccharide Biosynthesis Protein SpsA, Chain A"/>
    <property type="match status" value="1"/>
</dbReference>
<dbReference type="GO" id="GO:0042285">
    <property type="term" value="F:xylosyltransferase activity"/>
    <property type="evidence" value="ECO:0007669"/>
    <property type="project" value="UniProtKB-ARBA"/>
</dbReference>
<evidence type="ECO:0000313" key="12">
    <source>
        <dbReference type="Proteomes" id="UP000192578"/>
    </source>
</evidence>
<keyword evidence="12" id="KW-1185">Reference proteome</keyword>
<dbReference type="GO" id="GO:0000139">
    <property type="term" value="C:Golgi membrane"/>
    <property type="evidence" value="ECO:0007669"/>
    <property type="project" value="UniProtKB-SubCell"/>
</dbReference>
<keyword evidence="5" id="KW-0735">Signal-anchor</keyword>
<comment type="subcellular location">
    <subcellularLocation>
        <location evidence="1">Golgi apparatus membrane</location>
        <topology evidence="1">Single-pass type II membrane protein</topology>
    </subcellularLocation>
</comment>
<dbReference type="InterPro" id="IPR029044">
    <property type="entry name" value="Nucleotide-diphossugar_trans"/>
</dbReference>
<organism evidence="11 12">
    <name type="scientific">Hypsibius exemplaris</name>
    <name type="common">Freshwater tardigrade</name>
    <dbReference type="NCBI Taxonomy" id="2072580"/>
    <lineage>
        <taxon>Eukaryota</taxon>
        <taxon>Metazoa</taxon>
        <taxon>Ecdysozoa</taxon>
        <taxon>Tardigrada</taxon>
        <taxon>Eutardigrada</taxon>
        <taxon>Parachela</taxon>
        <taxon>Hypsibioidea</taxon>
        <taxon>Hypsibiidae</taxon>
        <taxon>Hypsibius</taxon>
    </lineage>
</organism>
<keyword evidence="4 10" id="KW-0812">Transmembrane</keyword>
<evidence type="ECO:0000256" key="10">
    <source>
        <dbReference type="SAM" id="Phobius"/>
    </source>
</evidence>
<dbReference type="GO" id="GO:0015020">
    <property type="term" value="F:glucuronosyltransferase activity"/>
    <property type="evidence" value="ECO:0007669"/>
    <property type="project" value="TreeGrafter"/>
</dbReference>
<sequence>MTFLPESVQEYVGLNVTMRLRQLLLLCVAILLGIFFVSVYLTSGAGGLDPPSISFPSGHADSGVGSGEQESSLIVRRLANDRQDGGTNGVPRPGKDALPVEAEREKCQFIHIAVVCAGHNSTRTAMTLIKSLLFYRSSPLHLHVLADGPAQLILTTLFDTWDVANLSVSYYLTDKVKSFIDWIPNKHYSGVYGLMKLVLPHILPEDLYHVVVLDTDIVFASDVAELWRLFEGFSDQQALGLVENQSDWYLGGIWKNYKPWPAKGRGYNTGVILMDLPKLRALNWMAVWKRVTERDLPIMQSTALADQDIFNSVLKDFPEMVYDLPCTYNAQLSDHSKSKELCLESQTGFKVIHWNSPKKMQVKHRLGRYYRDDYLTFVAHDGNLLRRGVLGCSNMSIEERESGVIFDESCYDFERLADLKFRTHLYFIDYDYRSGGPTDLTLVAQLSFDRLQMLEPLCDHWNGPISLALYMTDAEAQQFAEFVLDSEMLSSRRNIGWHIVYKDGAVYPVNYLRNVALSQANTPFVFLTDIDFLPMYGLYDVLKDAIVQTDLLNQETKALVVPAFETQRYRFSFPANKSELLPMVASGDVIAFRWDIWPKGHGATNFSRWMEATSTYTVEWEPDYEPYIVVNRNVPRYDNRFGGFGWNKVSHLMMLAVKGYELIVLPNAFIIHMPHAPSIDIAKFRSKSQYRKCLTRMKQEFVRDLAKVYGMKATKYLIS</sequence>
<dbReference type="Proteomes" id="UP000192578">
    <property type="component" value="Unassembled WGS sequence"/>
</dbReference>
<gene>
    <name evidence="11" type="ORF">BV898_05853</name>
</gene>
<evidence type="ECO:0000256" key="9">
    <source>
        <dbReference type="ARBA" id="ARBA00023180"/>
    </source>
</evidence>
<evidence type="ECO:0000256" key="4">
    <source>
        <dbReference type="ARBA" id="ARBA00022692"/>
    </source>
</evidence>
<dbReference type="SUPFAM" id="SSF53448">
    <property type="entry name" value="Nucleotide-diphospho-sugar transferases"/>
    <property type="match status" value="1"/>
</dbReference>
<evidence type="ECO:0000256" key="2">
    <source>
        <dbReference type="ARBA" id="ARBA00022676"/>
    </source>
</evidence>
<evidence type="ECO:0000256" key="3">
    <source>
        <dbReference type="ARBA" id="ARBA00022679"/>
    </source>
</evidence>
<comment type="caution">
    <text evidence="11">The sequence shown here is derived from an EMBL/GenBank/DDBJ whole genome shotgun (WGS) entry which is preliminary data.</text>
</comment>
<dbReference type="AlphaFoldDB" id="A0A1W0WXZ4"/>
<dbReference type="PANTHER" id="PTHR12270:SF25">
    <property type="entry name" value="GLYCOSYLTRANSFERASE-LIKE PROTEIN LARGE"/>
    <property type="match status" value="1"/>
</dbReference>
<proteinExistence type="predicted"/>
<name>A0A1W0WXZ4_HYPEX</name>
<dbReference type="FunFam" id="3.90.550.10:FF:000016">
    <property type="entry name" value="LARGE xylosyl- and glucuronyltransferase 2"/>
    <property type="match status" value="1"/>
</dbReference>
<dbReference type="Pfam" id="PF01501">
    <property type="entry name" value="Glyco_transf_8"/>
    <property type="match status" value="1"/>
</dbReference>
<dbReference type="InterPro" id="IPR051292">
    <property type="entry name" value="Xyl/GlcA_transferase"/>
</dbReference>
<feature type="transmembrane region" description="Helical" evidence="10">
    <location>
        <begin position="23"/>
        <end position="41"/>
    </location>
</feature>
<dbReference type="Pfam" id="PF13896">
    <property type="entry name" value="Glyco_transf_49"/>
    <property type="match status" value="2"/>
</dbReference>
<keyword evidence="9" id="KW-0325">Glycoprotein</keyword>
<evidence type="ECO:0000256" key="7">
    <source>
        <dbReference type="ARBA" id="ARBA00023034"/>
    </source>
</evidence>
<dbReference type="EMBL" id="MTYJ01000033">
    <property type="protein sequence ID" value="OQV20059.1"/>
    <property type="molecule type" value="Genomic_DNA"/>
</dbReference>
<dbReference type="OrthoDB" id="411524at2759"/>
<keyword evidence="6 10" id="KW-1133">Transmembrane helix</keyword>